<dbReference type="KEGG" id="cvn:111119794"/>
<dbReference type="Gene3D" id="1.25.40.20">
    <property type="entry name" value="Ankyrin repeat-containing domain"/>
    <property type="match status" value="1"/>
</dbReference>
<dbReference type="SUPFAM" id="SSF158235">
    <property type="entry name" value="SOCS box-like"/>
    <property type="match status" value="1"/>
</dbReference>
<dbReference type="PROSITE" id="PS50225">
    <property type="entry name" value="SOCS"/>
    <property type="match status" value="1"/>
</dbReference>
<dbReference type="GeneID" id="111119794"/>
<evidence type="ECO:0000256" key="1">
    <source>
        <dbReference type="ARBA" id="ARBA00005949"/>
    </source>
</evidence>
<dbReference type="Pfam" id="PF12796">
    <property type="entry name" value="Ank_2"/>
    <property type="match status" value="2"/>
</dbReference>
<evidence type="ECO:0000313" key="8">
    <source>
        <dbReference type="RefSeq" id="XP_022316001.1"/>
    </source>
</evidence>
<dbReference type="FunFam" id="1.10.750.20:FF:000001">
    <property type="entry name" value="Ankyrin repeat and SOCS box containing 1"/>
    <property type="match status" value="1"/>
</dbReference>
<gene>
    <name evidence="7 8" type="primary">LOC111119794</name>
</gene>
<dbReference type="SMART" id="SM00248">
    <property type="entry name" value="ANK"/>
    <property type="match status" value="6"/>
</dbReference>
<sequence length="279" mass="30993">MELSEFKENVFDGQFLVNDLHKAVESNDCERLCQLIEAGHSVNREGIDLIRPLHEACFRGYQECVRILLENGAEVNARNIDGATPLCDAASSGHLDIVQLLLDRGAYVNPPLLLTSPLHEATLRDKWETVEVLAAAGANLNASDCHFGTPLHVAACQGSIKCCKSLLRAGANVNAIKSLNTPLHEAARRQDLPLILLLLACGADATARNNNGLRPHDLVPSSTHPAKRALLQWESQPRNLRYYCRLEIRRCIGAQRLKCVPELPLPKLLQEYLDFRWDI</sequence>
<dbReference type="PANTHER" id="PTHR24136">
    <property type="entry name" value="SOWAH (DROSOPHILA) HOMOLOG"/>
    <property type="match status" value="1"/>
</dbReference>
<dbReference type="Proteomes" id="UP000694844">
    <property type="component" value="Chromosome 2"/>
</dbReference>
<dbReference type="AlphaFoldDB" id="A0A8B8CNN1"/>
<evidence type="ECO:0000313" key="7">
    <source>
        <dbReference type="RefSeq" id="XP_022316000.1"/>
    </source>
</evidence>
<dbReference type="CDD" id="cd03716">
    <property type="entry name" value="SOCS_ASB_like"/>
    <property type="match status" value="1"/>
</dbReference>
<dbReference type="SMART" id="SM00969">
    <property type="entry name" value="SOCS_box"/>
    <property type="match status" value="1"/>
</dbReference>
<dbReference type="InterPro" id="IPR002110">
    <property type="entry name" value="Ankyrin_rpt"/>
</dbReference>
<organism evidence="6 8">
    <name type="scientific">Crassostrea virginica</name>
    <name type="common">Eastern oyster</name>
    <dbReference type="NCBI Taxonomy" id="6565"/>
    <lineage>
        <taxon>Eukaryota</taxon>
        <taxon>Metazoa</taxon>
        <taxon>Spiralia</taxon>
        <taxon>Lophotrochozoa</taxon>
        <taxon>Mollusca</taxon>
        <taxon>Bivalvia</taxon>
        <taxon>Autobranchia</taxon>
        <taxon>Pteriomorphia</taxon>
        <taxon>Ostreida</taxon>
        <taxon>Ostreoidea</taxon>
        <taxon>Ostreidae</taxon>
        <taxon>Crassostrea</taxon>
    </lineage>
</organism>
<dbReference type="RefSeq" id="XP_022316000.1">
    <property type="nucleotide sequence ID" value="XM_022460292.1"/>
</dbReference>
<feature type="repeat" description="ANK" evidence="4">
    <location>
        <begin position="178"/>
        <end position="210"/>
    </location>
</feature>
<evidence type="ECO:0000256" key="3">
    <source>
        <dbReference type="ARBA" id="ARBA00023043"/>
    </source>
</evidence>
<dbReference type="OrthoDB" id="10252328at2759"/>
<dbReference type="InterPro" id="IPR001496">
    <property type="entry name" value="SOCS_box"/>
</dbReference>
<evidence type="ECO:0000256" key="4">
    <source>
        <dbReference type="PROSITE-ProRule" id="PRU00023"/>
    </source>
</evidence>
<dbReference type="InterPro" id="IPR036770">
    <property type="entry name" value="Ankyrin_rpt-contain_sf"/>
</dbReference>
<evidence type="ECO:0000313" key="6">
    <source>
        <dbReference type="Proteomes" id="UP000694844"/>
    </source>
</evidence>
<dbReference type="Gene3D" id="1.10.750.20">
    <property type="entry name" value="SOCS box"/>
    <property type="match status" value="1"/>
</dbReference>
<protein>
    <submittedName>
        <fullName evidence="7 8">Ankyrin repeat and SOCS box protein 13-like isoform X1</fullName>
    </submittedName>
</protein>
<feature type="repeat" description="ANK" evidence="4">
    <location>
        <begin position="146"/>
        <end position="178"/>
    </location>
</feature>
<evidence type="ECO:0000259" key="5">
    <source>
        <dbReference type="PROSITE" id="PS50225"/>
    </source>
</evidence>
<comment type="similarity">
    <text evidence="1">Belongs to the ankyrin SOCS box (ASB) family.</text>
</comment>
<dbReference type="PRINTS" id="PR01415">
    <property type="entry name" value="ANKYRIN"/>
</dbReference>
<dbReference type="GO" id="GO:0016567">
    <property type="term" value="P:protein ubiquitination"/>
    <property type="evidence" value="ECO:0007669"/>
    <property type="project" value="TreeGrafter"/>
</dbReference>
<evidence type="ECO:0000256" key="2">
    <source>
        <dbReference type="ARBA" id="ARBA00022737"/>
    </source>
</evidence>
<feature type="repeat" description="ANK" evidence="4">
    <location>
        <begin position="113"/>
        <end position="145"/>
    </location>
</feature>
<reference evidence="7 8" key="1">
    <citation type="submission" date="2025-04" db="UniProtKB">
        <authorList>
            <consortium name="RefSeq"/>
        </authorList>
    </citation>
    <scope>IDENTIFICATION</scope>
    <source>
        <tissue evidence="7 8">Whole sample</tissue>
    </source>
</reference>
<dbReference type="PROSITE" id="PS50297">
    <property type="entry name" value="ANK_REP_REGION"/>
    <property type="match status" value="5"/>
</dbReference>
<dbReference type="PROSITE" id="PS50088">
    <property type="entry name" value="ANK_REPEAT"/>
    <property type="match status" value="5"/>
</dbReference>
<feature type="repeat" description="ANK" evidence="4">
    <location>
        <begin position="81"/>
        <end position="109"/>
    </location>
</feature>
<dbReference type="Pfam" id="PF07525">
    <property type="entry name" value="SOCS_box"/>
    <property type="match status" value="1"/>
</dbReference>
<dbReference type="GO" id="GO:0045732">
    <property type="term" value="P:positive regulation of protein catabolic process"/>
    <property type="evidence" value="ECO:0007669"/>
    <property type="project" value="TreeGrafter"/>
</dbReference>
<feature type="domain" description="SOCS box" evidence="5">
    <location>
        <begin position="231"/>
        <end position="274"/>
    </location>
</feature>
<keyword evidence="3 4" id="KW-0040">ANK repeat</keyword>
<accession>A0A8B8CNN1</accession>
<dbReference type="SUPFAM" id="SSF48403">
    <property type="entry name" value="Ankyrin repeat"/>
    <property type="match status" value="1"/>
</dbReference>
<dbReference type="InterPro" id="IPR051573">
    <property type="entry name" value="Ankyrin-SOCS_box_domain"/>
</dbReference>
<dbReference type="InterPro" id="IPR036036">
    <property type="entry name" value="SOCS_box-like_dom_sf"/>
</dbReference>
<feature type="repeat" description="ANK" evidence="4">
    <location>
        <begin position="48"/>
        <end position="80"/>
    </location>
</feature>
<keyword evidence="2" id="KW-0677">Repeat</keyword>
<proteinExistence type="inferred from homology"/>
<dbReference type="GO" id="GO:0035556">
    <property type="term" value="P:intracellular signal transduction"/>
    <property type="evidence" value="ECO:0007669"/>
    <property type="project" value="InterPro"/>
</dbReference>
<dbReference type="RefSeq" id="XP_022316001.1">
    <property type="nucleotide sequence ID" value="XM_022460293.1"/>
</dbReference>
<dbReference type="PANTHER" id="PTHR24136:SF53">
    <property type="entry name" value="ANKYRIN REPEAT AND SOCS BOX CONTAINING 13"/>
    <property type="match status" value="1"/>
</dbReference>
<name>A0A8B8CNN1_CRAVI</name>
<keyword evidence="6" id="KW-1185">Reference proteome</keyword>